<feature type="region of interest" description="Disordered" evidence="1">
    <location>
        <begin position="167"/>
        <end position="193"/>
    </location>
</feature>
<dbReference type="PANTHER" id="PTHR40429">
    <property type="entry name" value="FLAGELLAR ASSOCIATED PROTEIN"/>
    <property type="match status" value="1"/>
</dbReference>
<feature type="region of interest" description="Disordered" evidence="1">
    <location>
        <begin position="46"/>
        <end position="74"/>
    </location>
</feature>
<feature type="compositionally biased region" description="Polar residues" evidence="1">
    <location>
        <begin position="244"/>
        <end position="266"/>
    </location>
</feature>
<dbReference type="AlphaFoldDB" id="F0WEQ1"/>
<gene>
    <name evidence="2" type="primary">AlNc14C76G5101</name>
    <name evidence="2" type="ORF">ALNC14_058260</name>
</gene>
<reference evidence="2" key="1">
    <citation type="journal article" date="2011" name="PLoS Biol.">
        <title>Gene gain and loss during evolution of obligate parasitism in the white rust pathogen of Arabidopsis thaliana.</title>
        <authorList>
            <person name="Kemen E."/>
            <person name="Gardiner A."/>
            <person name="Schultz-Larsen T."/>
            <person name="Kemen A.C."/>
            <person name="Balmuth A.L."/>
            <person name="Robert-Seilaniantz A."/>
            <person name="Bailey K."/>
            <person name="Holub E."/>
            <person name="Studholme D.J."/>
            <person name="Maclean D."/>
            <person name="Jones J.D."/>
        </authorList>
    </citation>
    <scope>NUCLEOTIDE SEQUENCE</scope>
</reference>
<sequence>MVAETLNMSPNKASRHSPSKFVIYTGFNDIKSACGEQVDSRKVTAPYTVFGSSPRPKPSNDAKSPGPGSYQIPSTLGKAVLSTVQQAPSCSLSGRDKFGSAIDVKNAASSPGPGDYTSKVVNLREQNAPKFSLGKKWNSSADSNKKGPGPGAYETANCIGPTFLSTQKSNPASAFPRGERTSLTQNNTPDVGPGQYGVVLTSVGKQTISTLSTPASFSFGTQERSKPSKSKALDNAGQGRYYSARSSVGKQSESIYPSSPGISMSGRTKFGSHF</sequence>
<feature type="region of interest" description="Disordered" evidence="1">
    <location>
        <begin position="131"/>
        <end position="154"/>
    </location>
</feature>
<feature type="region of interest" description="Disordered" evidence="1">
    <location>
        <begin position="217"/>
        <end position="274"/>
    </location>
</feature>
<dbReference type="EMBL" id="FR824121">
    <property type="protein sequence ID" value="CCA19683.1"/>
    <property type="molecule type" value="Genomic_DNA"/>
</dbReference>
<dbReference type="PANTHER" id="PTHR40429:SF1">
    <property type="entry name" value="FLAGELLAR ASSOCIATED PROTEIN"/>
    <property type="match status" value="1"/>
</dbReference>
<accession>F0WEQ1</accession>
<protein>
    <submittedName>
        <fullName evidence="2">Uncharacterized protein AlNc14C76G5101</fullName>
    </submittedName>
</protein>
<name>F0WEQ1_9STRA</name>
<dbReference type="HOGENOM" id="CLU_1135456_0_0_1"/>
<organism evidence="2">
    <name type="scientific">Albugo laibachii Nc14</name>
    <dbReference type="NCBI Taxonomy" id="890382"/>
    <lineage>
        <taxon>Eukaryota</taxon>
        <taxon>Sar</taxon>
        <taxon>Stramenopiles</taxon>
        <taxon>Oomycota</taxon>
        <taxon>Peronosporomycetes</taxon>
        <taxon>Albuginales</taxon>
        <taxon>Albuginaceae</taxon>
        <taxon>Albugo</taxon>
    </lineage>
</organism>
<evidence type="ECO:0000313" key="2">
    <source>
        <dbReference type="EMBL" id="CCA19683.1"/>
    </source>
</evidence>
<dbReference type="Pfam" id="PF07004">
    <property type="entry name" value="SHIPPO-rpt"/>
    <property type="match status" value="3"/>
</dbReference>
<proteinExistence type="predicted"/>
<reference evidence="2" key="2">
    <citation type="submission" date="2011-02" db="EMBL/GenBank/DDBJ databases">
        <authorList>
            <person name="MacLean D."/>
        </authorList>
    </citation>
    <scope>NUCLEOTIDE SEQUENCE</scope>
</reference>
<evidence type="ECO:0000256" key="1">
    <source>
        <dbReference type="SAM" id="MobiDB-lite"/>
    </source>
</evidence>
<dbReference type="InterPro" id="IPR010736">
    <property type="entry name" value="SHIPPO-rpt"/>
</dbReference>